<dbReference type="KEGG" id="cin:100179756"/>
<evidence type="ECO:0000256" key="3">
    <source>
        <dbReference type="ARBA" id="ARBA00022692"/>
    </source>
</evidence>
<keyword evidence="9" id="KW-1185">Reference proteome</keyword>
<evidence type="ECO:0000256" key="1">
    <source>
        <dbReference type="ARBA" id="ARBA00004141"/>
    </source>
</evidence>
<dbReference type="InterPro" id="IPR030417">
    <property type="entry name" value="MS4A"/>
</dbReference>
<evidence type="ECO:0000313" key="8">
    <source>
        <dbReference type="Ensembl" id="ENSCINP00000000141.3"/>
    </source>
</evidence>
<reference evidence="9" key="1">
    <citation type="journal article" date="2002" name="Science">
        <title>The draft genome of Ciona intestinalis: insights into chordate and vertebrate origins.</title>
        <authorList>
            <person name="Dehal P."/>
            <person name="Satou Y."/>
            <person name="Campbell R.K."/>
            <person name="Chapman J."/>
            <person name="Degnan B."/>
            <person name="De Tomaso A."/>
            <person name="Davidson B."/>
            <person name="Di Gregorio A."/>
            <person name="Gelpke M."/>
            <person name="Goodstein D.M."/>
            <person name="Harafuji N."/>
            <person name="Hastings K.E."/>
            <person name="Ho I."/>
            <person name="Hotta K."/>
            <person name="Huang W."/>
            <person name="Kawashima T."/>
            <person name="Lemaire P."/>
            <person name="Martinez D."/>
            <person name="Meinertzhagen I.A."/>
            <person name="Necula S."/>
            <person name="Nonaka M."/>
            <person name="Putnam N."/>
            <person name="Rash S."/>
            <person name="Saiga H."/>
            <person name="Satake M."/>
            <person name="Terry A."/>
            <person name="Yamada L."/>
            <person name="Wang H.G."/>
            <person name="Awazu S."/>
            <person name="Azumi K."/>
            <person name="Boore J."/>
            <person name="Branno M."/>
            <person name="Chin-Bow S."/>
            <person name="DeSantis R."/>
            <person name="Doyle S."/>
            <person name="Francino P."/>
            <person name="Keys D.N."/>
            <person name="Haga S."/>
            <person name="Hayashi H."/>
            <person name="Hino K."/>
            <person name="Imai K.S."/>
            <person name="Inaba K."/>
            <person name="Kano S."/>
            <person name="Kobayashi K."/>
            <person name="Kobayashi M."/>
            <person name="Lee B.I."/>
            <person name="Makabe K.W."/>
            <person name="Manohar C."/>
            <person name="Matassi G."/>
            <person name="Medina M."/>
            <person name="Mochizuki Y."/>
            <person name="Mount S."/>
            <person name="Morishita T."/>
            <person name="Miura S."/>
            <person name="Nakayama A."/>
            <person name="Nishizaka S."/>
            <person name="Nomoto H."/>
            <person name="Ohta F."/>
            <person name="Oishi K."/>
            <person name="Rigoutsos I."/>
            <person name="Sano M."/>
            <person name="Sasaki A."/>
            <person name="Sasakura Y."/>
            <person name="Shoguchi E."/>
            <person name="Shin-i T."/>
            <person name="Spagnuolo A."/>
            <person name="Stainier D."/>
            <person name="Suzuki M.M."/>
            <person name="Tassy O."/>
            <person name="Takatori N."/>
            <person name="Tokuoka M."/>
            <person name="Yagi K."/>
            <person name="Yoshizaki F."/>
            <person name="Wada S."/>
            <person name="Zhang C."/>
            <person name="Hyatt P.D."/>
            <person name="Larimer F."/>
            <person name="Detter C."/>
            <person name="Doggett N."/>
            <person name="Glavina T."/>
            <person name="Hawkins T."/>
            <person name="Richardson P."/>
            <person name="Lucas S."/>
            <person name="Kohara Y."/>
            <person name="Levine M."/>
            <person name="Satoh N."/>
            <person name="Rokhsar D.S."/>
        </authorList>
    </citation>
    <scope>NUCLEOTIDE SEQUENCE [LARGE SCALE GENOMIC DNA]</scope>
</reference>
<proteinExistence type="inferred from homology"/>
<protein>
    <submittedName>
        <fullName evidence="8">Uncharacterized LOC100179756</fullName>
    </submittedName>
</protein>
<keyword evidence="5 7" id="KW-0472">Membrane</keyword>
<dbReference type="OMA" id="ISSGIWC"/>
<dbReference type="Pfam" id="PF04103">
    <property type="entry name" value="CD20"/>
    <property type="match status" value="1"/>
</dbReference>
<dbReference type="Ensembl" id="ENSCINT00000000141.3">
    <property type="protein sequence ID" value="ENSCINP00000000141.3"/>
    <property type="gene ID" value="ENSCING00000000092.3"/>
</dbReference>
<dbReference type="PANTHER" id="PTHR23320">
    <property type="entry name" value="MEMBRANE-SPANNING 4-DOMAINS SUBFAMILY A MS4A -RELATED"/>
    <property type="match status" value="1"/>
</dbReference>
<dbReference type="Proteomes" id="UP000008144">
    <property type="component" value="Unassembled WGS sequence"/>
</dbReference>
<dbReference type="GeneTree" id="ENSGT00940000165397"/>
<dbReference type="GeneID" id="100179756"/>
<feature type="compositionally biased region" description="Basic and acidic residues" evidence="6">
    <location>
        <begin position="326"/>
        <end position="335"/>
    </location>
</feature>
<evidence type="ECO:0000256" key="5">
    <source>
        <dbReference type="ARBA" id="ARBA00023136"/>
    </source>
</evidence>
<accession>F6T5Z7</accession>
<feature type="transmembrane region" description="Helical" evidence="7">
    <location>
        <begin position="94"/>
        <end position="122"/>
    </location>
</feature>
<name>F6T5Z7_CIOIN</name>
<evidence type="ECO:0000313" key="9">
    <source>
        <dbReference type="Proteomes" id="UP000008144"/>
    </source>
</evidence>
<dbReference type="InParanoid" id="F6T5Z7"/>
<dbReference type="STRING" id="7719.ENSCINP00000000141"/>
<feature type="transmembrane region" description="Helical" evidence="7">
    <location>
        <begin position="28"/>
        <end position="49"/>
    </location>
</feature>
<dbReference type="PANTHER" id="PTHR23320:SF165">
    <property type="entry name" value="MARVEL DOMAIN-CONTAINING PROTEIN"/>
    <property type="match status" value="1"/>
</dbReference>
<comment type="similarity">
    <text evidence="2">Belongs to the MS4A family.</text>
</comment>
<comment type="subcellular location">
    <subcellularLocation>
        <location evidence="1">Membrane</location>
        <topology evidence="1">Multi-pass membrane protein</topology>
    </subcellularLocation>
</comment>
<keyword evidence="4 7" id="KW-1133">Transmembrane helix</keyword>
<feature type="region of interest" description="Disordered" evidence="6">
    <location>
        <begin position="302"/>
        <end position="341"/>
    </location>
</feature>
<keyword evidence="3 7" id="KW-0812">Transmembrane</keyword>
<feature type="transmembrane region" description="Helical" evidence="7">
    <location>
        <begin position="208"/>
        <end position="228"/>
    </location>
</feature>
<feature type="compositionally biased region" description="Polar residues" evidence="6">
    <location>
        <begin position="308"/>
        <end position="318"/>
    </location>
</feature>
<dbReference type="AlphaFoldDB" id="F6T5Z7"/>
<evidence type="ECO:0000256" key="7">
    <source>
        <dbReference type="SAM" id="Phobius"/>
    </source>
</evidence>
<dbReference type="HOGENOM" id="CLU_076497_0_0_1"/>
<organism evidence="8 9">
    <name type="scientific">Ciona intestinalis</name>
    <name type="common">Transparent sea squirt</name>
    <name type="synonym">Ascidia intestinalis</name>
    <dbReference type="NCBI Taxonomy" id="7719"/>
    <lineage>
        <taxon>Eukaryota</taxon>
        <taxon>Metazoa</taxon>
        <taxon>Chordata</taxon>
        <taxon>Tunicata</taxon>
        <taxon>Ascidiacea</taxon>
        <taxon>Phlebobranchia</taxon>
        <taxon>Cionidae</taxon>
        <taxon>Ciona</taxon>
    </lineage>
</organism>
<evidence type="ECO:0000256" key="4">
    <source>
        <dbReference type="ARBA" id="ARBA00022989"/>
    </source>
</evidence>
<reference evidence="8" key="2">
    <citation type="submission" date="2025-08" db="UniProtKB">
        <authorList>
            <consortium name="Ensembl"/>
        </authorList>
    </citation>
    <scope>IDENTIFICATION</scope>
</reference>
<dbReference type="RefSeq" id="XP_002126296.1">
    <property type="nucleotide sequence ID" value="XM_002126260.5"/>
</dbReference>
<accession>A0A1W2WEQ3</accession>
<evidence type="ECO:0000256" key="6">
    <source>
        <dbReference type="SAM" id="MobiDB-lite"/>
    </source>
</evidence>
<reference evidence="8" key="3">
    <citation type="submission" date="2025-09" db="UniProtKB">
        <authorList>
            <consortium name="Ensembl"/>
        </authorList>
    </citation>
    <scope>IDENTIFICATION</scope>
</reference>
<dbReference type="InterPro" id="IPR007237">
    <property type="entry name" value="CD20-like"/>
</dbReference>
<gene>
    <name evidence="8" type="primary">LOC100179756</name>
</gene>
<evidence type="ECO:0000256" key="2">
    <source>
        <dbReference type="ARBA" id="ARBA00009565"/>
    </source>
</evidence>
<sequence length="341" mass="37094">MSAVVNTTPVIMTTPAVRPGNKLYAKEFKILGVIQIMLGTLSIITWTYALTLELTTSSRDVFVYISSGIWCGIFFLIAGILATVSSFNPNRCKVVAGMVMAIFAAIFAATMFGIEVAGSIIISSRSYYIYTPYSSYSCTPYYQASYYKSGTYIPYCSSPYRSSRYISSVYIPSKYISCPSSYSYIYNYYSQSQSIFGVRTSLATLHGFMAFFAIAELVVAIVHSVYCCKFSQTSNMAPQPVVQYTTTYPQTNFTGVAQQMPVTSIGQPIGGAYQNTVYPVTSVPYQASIYANQVAPVSSPPMSPVATGMSTASGSQGIQPPPNYSEADKTGKTGDNEFLVN</sequence>
<feature type="transmembrane region" description="Helical" evidence="7">
    <location>
        <begin position="61"/>
        <end position="82"/>
    </location>
</feature>
<dbReference type="GO" id="GO:0016020">
    <property type="term" value="C:membrane"/>
    <property type="evidence" value="ECO:0007669"/>
    <property type="project" value="UniProtKB-SubCell"/>
</dbReference>